<accession>T1AS69</accession>
<sequence>SEVWVLGTRFDVYRKADGDVRVTVVSGMVSVEGLSQGARAPSWIRHLTANQQIEYSPVGPIGRVHPARAVNVIRWRQGIIETRGEPLAAFVSDLSRYTTQRIVIADSRAARMQIGGAFSVRNVGATLERIARIEPLTVTHQDGAFVLGYRATDRRGGGLPH</sequence>
<dbReference type="AlphaFoldDB" id="T1AS69"/>
<dbReference type="GO" id="GO:0016989">
    <property type="term" value="F:sigma factor antagonist activity"/>
    <property type="evidence" value="ECO:0007669"/>
    <property type="project" value="TreeGrafter"/>
</dbReference>
<dbReference type="Gene3D" id="3.55.50.30">
    <property type="match status" value="1"/>
</dbReference>
<dbReference type="Gene3D" id="2.60.120.1440">
    <property type="match status" value="1"/>
</dbReference>
<protein>
    <submittedName>
        <fullName evidence="1">Anti-FecI sigma factor, FecR</fullName>
    </submittedName>
</protein>
<gene>
    <name evidence="1" type="ORF">B2A_02357</name>
</gene>
<evidence type="ECO:0000313" key="1">
    <source>
        <dbReference type="EMBL" id="EQD63416.1"/>
    </source>
</evidence>
<proteinExistence type="predicted"/>
<reference evidence="1" key="2">
    <citation type="journal article" date="2014" name="ISME J.">
        <title>Microbial stratification in low pH oxic and suboxic macroscopic growths along an acid mine drainage.</title>
        <authorList>
            <person name="Mendez-Garcia C."/>
            <person name="Mesa V."/>
            <person name="Sprenger R.R."/>
            <person name="Richter M."/>
            <person name="Diez M.S."/>
            <person name="Solano J."/>
            <person name="Bargiela R."/>
            <person name="Golyshina O.V."/>
            <person name="Manteca A."/>
            <person name="Ramos J.L."/>
            <person name="Gallego J.R."/>
            <person name="Llorente I."/>
            <person name="Martins Dos Santos V.A."/>
            <person name="Jensen O.N."/>
            <person name="Pelaez A.I."/>
            <person name="Sanchez J."/>
            <person name="Ferrer M."/>
        </authorList>
    </citation>
    <scope>NUCLEOTIDE SEQUENCE</scope>
</reference>
<dbReference type="EMBL" id="AUZZ01001615">
    <property type="protein sequence ID" value="EQD63416.1"/>
    <property type="molecule type" value="Genomic_DNA"/>
</dbReference>
<comment type="caution">
    <text evidence="1">The sequence shown here is derived from an EMBL/GenBank/DDBJ whole genome shotgun (WGS) entry which is preliminary data.</text>
</comment>
<feature type="non-terminal residue" evidence="1">
    <location>
        <position position="1"/>
    </location>
</feature>
<reference evidence="1" key="1">
    <citation type="submission" date="2013-08" db="EMBL/GenBank/DDBJ databases">
        <authorList>
            <person name="Mendez C."/>
            <person name="Richter M."/>
            <person name="Ferrer M."/>
            <person name="Sanchez J."/>
        </authorList>
    </citation>
    <scope>NUCLEOTIDE SEQUENCE</scope>
</reference>
<name>T1AS69_9ZZZZ</name>
<dbReference type="PANTHER" id="PTHR30273">
    <property type="entry name" value="PERIPLASMIC SIGNAL SENSOR AND SIGMA FACTOR ACTIVATOR FECR-RELATED"/>
    <property type="match status" value="1"/>
</dbReference>
<dbReference type="InterPro" id="IPR012373">
    <property type="entry name" value="Ferrdict_sens_TM"/>
</dbReference>
<organism evidence="1">
    <name type="scientific">mine drainage metagenome</name>
    <dbReference type="NCBI Taxonomy" id="410659"/>
    <lineage>
        <taxon>unclassified sequences</taxon>
        <taxon>metagenomes</taxon>
        <taxon>ecological metagenomes</taxon>
    </lineage>
</organism>
<dbReference type="PANTHER" id="PTHR30273:SF2">
    <property type="entry name" value="PROTEIN FECR"/>
    <property type="match status" value="1"/>
</dbReference>